<evidence type="ECO:0000259" key="2">
    <source>
        <dbReference type="PROSITE" id="PS50003"/>
    </source>
</evidence>
<evidence type="ECO:0000313" key="3">
    <source>
        <dbReference type="EMBL" id="KAG5189852.1"/>
    </source>
</evidence>
<dbReference type="Gene3D" id="1.10.150.50">
    <property type="entry name" value="Transcription Factor, Ets-1"/>
    <property type="match status" value="1"/>
</dbReference>
<dbReference type="Pfam" id="PF07647">
    <property type="entry name" value="SAM_2"/>
    <property type="match status" value="1"/>
</dbReference>
<gene>
    <name evidence="3" type="ORF">JKP88DRAFT_252684</name>
</gene>
<reference evidence="3" key="1">
    <citation type="submission" date="2021-02" db="EMBL/GenBank/DDBJ databases">
        <title>First Annotated Genome of the Yellow-green Alga Tribonema minus.</title>
        <authorList>
            <person name="Mahan K.M."/>
        </authorList>
    </citation>
    <scope>NUCLEOTIDE SEQUENCE</scope>
    <source>
        <strain evidence="3">UTEX B ZZ1240</strain>
    </source>
</reference>
<feature type="domain" description="PH" evidence="2">
    <location>
        <begin position="1"/>
        <end position="32"/>
    </location>
</feature>
<feature type="compositionally biased region" description="Basic and acidic residues" evidence="1">
    <location>
        <begin position="304"/>
        <end position="313"/>
    </location>
</feature>
<protein>
    <recommendedName>
        <fullName evidence="2">PH domain-containing protein</fullName>
    </recommendedName>
</protein>
<dbReference type="EMBL" id="JAFCMP010000044">
    <property type="protein sequence ID" value="KAG5189852.1"/>
    <property type="molecule type" value="Genomic_DNA"/>
</dbReference>
<dbReference type="InterPro" id="IPR001849">
    <property type="entry name" value="PH_domain"/>
</dbReference>
<proteinExistence type="predicted"/>
<dbReference type="InterPro" id="IPR001660">
    <property type="entry name" value="SAM"/>
</dbReference>
<dbReference type="AlphaFoldDB" id="A0A836CKQ6"/>
<organism evidence="3 4">
    <name type="scientific">Tribonema minus</name>
    <dbReference type="NCBI Taxonomy" id="303371"/>
    <lineage>
        <taxon>Eukaryota</taxon>
        <taxon>Sar</taxon>
        <taxon>Stramenopiles</taxon>
        <taxon>Ochrophyta</taxon>
        <taxon>PX clade</taxon>
        <taxon>Xanthophyceae</taxon>
        <taxon>Tribonematales</taxon>
        <taxon>Tribonemataceae</taxon>
        <taxon>Tribonema</taxon>
    </lineage>
</organism>
<dbReference type="SUPFAM" id="SSF47769">
    <property type="entry name" value="SAM/Pointed domain"/>
    <property type="match status" value="1"/>
</dbReference>
<dbReference type="OrthoDB" id="4062651at2759"/>
<accession>A0A836CKQ6</accession>
<dbReference type="GO" id="GO:0035091">
    <property type="term" value="F:phosphatidylinositol binding"/>
    <property type="evidence" value="ECO:0007669"/>
    <property type="project" value="InterPro"/>
</dbReference>
<dbReference type="InterPro" id="IPR013761">
    <property type="entry name" value="SAM/pointed_sf"/>
</dbReference>
<sequence>MYSHRQDNCRELAAKDSKEMEQWLEALQNAMDAADTGDNLPEHIDTPLTAIDSVARLVNSINAADTGKTARAPASTAPLPHRQGAFMLHQTVEQWLASLKLDHLLPTFISAGYTDMLMIQELGLNRDDFAYLGITGKAERRVLAAAARGVASGALTAGVSGFFSFDRETVFRVESQWRFLRAYTYFSLQSFEDLHKKMKGAMRDTKYAKILPSLPPKPAQPLLSLGNVDRAAQMAQLQQALHRYIQRVTAVVGTKEPFFTLLCGFLEILPWDERRLPDRSAELIAKITSLESPSPRACTPTMARSRDMRREGS</sequence>
<evidence type="ECO:0000256" key="1">
    <source>
        <dbReference type="SAM" id="MobiDB-lite"/>
    </source>
</evidence>
<name>A0A836CKQ6_9STRA</name>
<feature type="region of interest" description="Disordered" evidence="1">
    <location>
        <begin position="292"/>
        <end position="313"/>
    </location>
</feature>
<comment type="caution">
    <text evidence="3">The sequence shown here is derived from an EMBL/GenBank/DDBJ whole genome shotgun (WGS) entry which is preliminary data.</text>
</comment>
<dbReference type="InterPro" id="IPR036871">
    <property type="entry name" value="PX_dom_sf"/>
</dbReference>
<keyword evidence="4" id="KW-1185">Reference proteome</keyword>
<dbReference type="Proteomes" id="UP000664859">
    <property type="component" value="Unassembled WGS sequence"/>
</dbReference>
<dbReference type="SUPFAM" id="SSF64268">
    <property type="entry name" value="PX domain"/>
    <property type="match status" value="1"/>
</dbReference>
<dbReference type="SMART" id="SM00454">
    <property type="entry name" value="SAM"/>
    <property type="match status" value="1"/>
</dbReference>
<dbReference type="PROSITE" id="PS50003">
    <property type="entry name" value="PH_DOMAIN"/>
    <property type="match status" value="1"/>
</dbReference>
<evidence type="ECO:0000313" key="4">
    <source>
        <dbReference type="Proteomes" id="UP000664859"/>
    </source>
</evidence>